<dbReference type="PANTHER" id="PTHR31021">
    <property type="entry name" value="ADENOMATOSIS POLYPOSIS COLI DOWN-REGULATED 1"/>
    <property type="match status" value="1"/>
</dbReference>
<dbReference type="GO" id="GO:0017147">
    <property type="term" value="F:Wnt-protein binding"/>
    <property type="evidence" value="ECO:0007669"/>
    <property type="project" value="InterPro"/>
</dbReference>
<dbReference type="OrthoDB" id="5985602at2759"/>
<dbReference type="STRING" id="623744.A0A553PR58"/>
<dbReference type="GO" id="GO:0030178">
    <property type="term" value="P:negative regulation of Wnt signaling pathway"/>
    <property type="evidence" value="ECO:0007669"/>
    <property type="project" value="InterPro"/>
</dbReference>
<dbReference type="Pfam" id="PF14921">
    <property type="entry name" value="APCDDC"/>
    <property type="match status" value="2"/>
</dbReference>
<reference evidence="8 9" key="1">
    <citation type="journal article" date="2019" name="Sci. Data">
        <title>Hybrid genome assembly and annotation of Danionella translucida.</title>
        <authorList>
            <person name="Kadobianskyi M."/>
            <person name="Schulze L."/>
            <person name="Schuelke M."/>
            <person name="Judkewitz B."/>
        </authorList>
    </citation>
    <scope>NUCLEOTIDE SEQUENCE [LARGE SCALE GENOMIC DNA]</scope>
    <source>
        <strain evidence="8 9">Bolton</strain>
    </source>
</reference>
<protein>
    <recommendedName>
        <fullName evidence="7">APCDD1 domain-containing protein</fullName>
    </recommendedName>
</protein>
<keyword evidence="9" id="KW-1185">Reference proteome</keyword>
<comment type="subcellular location">
    <subcellularLocation>
        <location evidence="1">Membrane</location>
        <topology evidence="1">Single-pass membrane protein</topology>
    </subcellularLocation>
</comment>
<accession>A0A553PR58</accession>
<keyword evidence="2" id="KW-0812">Transmembrane</keyword>
<dbReference type="InterPro" id="IPR029405">
    <property type="entry name" value="APCDD1_dom"/>
</dbReference>
<dbReference type="SMART" id="SM01352">
    <property type="entry name" value="APCDDC"/>
    <property type="match status" value="2"/>
</dbReference>
<sequence length="482" mass="54677">MESHLLKTVRIVLFIPVVCVMPSKLWEVPSAPLAQHANLSTRLFWEPKCQAHLRQLQMEGRITAMVPPKLEGHWVSSRALQHYYSESECQIPTYSLMIKGKLRLRQASWITPGATEAEHQLHKVGIVIHSQKAAHHLATRFQSSCLGLKAEGHLVPRRFYELFNAKADKDCLGVLGFSMMELELLRVETHHHTHSRPAQELFLGDIHTDWEERVHHRPTSYQDPLQNAMHHIHPCPVCGLVYRASEQHPPILPPSRIIPLKLHGNWVSQRCESHPALLFLTRLFRFNEEQRTWEGTYQHYSDPLCLQPSFTLSASGHFIKVGQSFKVRGATELIFKVTRAKLTVFDRALLRELNSSDGRCGGAGHWVAGIEQDITWTNGCEALGIRLPHKEYELFKMELDYKGRSLLFNGERATDGSSPDGAAKRATSFQVPMVQCNTSVGVKPHHSAYKDHSTPSEKSSADALYSSLILLVALNVWNILKY</sequence>
<feature type="chain" id="PRO_5021934091" description="APCDD1 domain-containing protein" evidence="6">
    <location>
        <begin position="26"/>
        <end position="482"/>
    </location>
</feature>
<evidence type="ECO:0000256" key="3">
    <source>
        <dbReference type="ARBA" id="ARBA00022729"/>
    </source>
</evidence>
<dbReference type="AlphaFoldDB" id="A0A553PR58"/>
<keyword evidence="4" id="KW-0472">Membrane</keyword>
<evidence type="ECO:0000259" key="7">
    <source>
        <dbReference type="SMART" id="SM01352"/>
    </source>
</evidence>
<keyword evidence="5" id="KW-0325">Glycoprotein</keyword>
<evidence type="ECO:0000256" key="2">
    <source>
        <dbReference type="ARBA" id="ARBA00022692"/>
    </source>
</evidence>
<comment type="caution">
    <text evidence="8">The sequence shown here is derived from an EMBL/GenBank/DDBJ whole genome shotgun (WGS) entry which is preliminary data.</text>
</comment>
<evidence type="ECO:0000313" key="9">
    <source>
        <dbReference type="Proteomes" id="UP000316079"/>
    </source>
</evidence>
<dbReference type="PANTHER" id="PTHR31021:SF3">
    <property type="entry name" value="PROTEIN APCDD1-LIKE"/>
    <property type="match status" value="1"/>
</dbReference>
<feature type="domain" description="APCDD1" evidence="7">
    <location>
        <begin position="255"/>
        <end position="445"/>
    </location>
</feature>
<feature type="domain" description="APCDD1" evidence="7">
    <location>
        <begin position="48"/>
        <end position="254"/>
    </location>
</feature>
<evidence type="ECO:0000313" key="8">
    <source>
        <dbReference type="EMBL" id="TRY80169.1"/>
    </source>
</evidence>
<evidence type="ECO:0000256" key="5">
    <source>
        <dbReference type="ARBA" id="ARBA00023180"/>
    </source>
</evidence>
<evidence type="ECO:0000256" key="6">
    <source>
        <dbReference type="SAM" id="SignalP"/>
    </source>
</evidence>
<evidence type="ECO:0000256" key="4">
    <source>
        <dbReference type="ARBA" id="ARBA00023136"/>
    </source>
</evidence>
<dbReference type="Proteomes" id="UP000316079">
    <property type="component" value="Unassembled WGS sequence"/>
</dbReference>
<dbReference type="EMBL" id="SRMA01026654">
    <property type="protein sequence ID" value="TRY80169.1"/>
    <property type="molecule type" value="Genomic_DNA"/>
</dbReference>
<dbReference type="InterPro" id="IPR042425">
    <property type="entry name" value="APCDD1"/>
</dbReference>
<feature type="signal peptide" evidence="6">
    <location>
        <begin position="1"/>
        <end position="25"/>
    </location>
</feature>
<organism evidence="8 9">
    <name type="scientific">Danionella cerebrum</name>
    <dbReference type="NCBI Taxonomy" id="2873325"/>
    <lineage>
        <taxon>Eukaryota</taxon>
        <taxon>Metazoa</taxon>
        <taxon>Chordata</taxon>
        <taxon>Craniata</taxon>
        <taxon>Vertebrata</taxon>
        <taxon>Euteleostomi</taxon>
        <taxon>Actinopterygii</taxon>
        <taxon>Neopterygii</taxon>
        <taxon>Teleostei</taxon>
        <taxon>Ostariophysi</taxon>
        <taxon>Cypriniformes</taxon>
        <taxon>Danionidae</taxon>
        <taxon>Danioninae</taxon>
        <taxon>Danionella</taxon>
    </lineage>
</organism>
<keyword evidence="3 6" id="KW-0732">Signal</keyword>
<proteinExistence type="predicted"/>
<gene>
    <name evidence="8" type="ORF">DNTS_003407</name>
</gene>
<dbReference type="GO" id="GO:0005886">
    <property type="term" value="C:plasma membrane"/>
    <property type="evidence" value="ECO:0007669"/>
    <property type="project" value="InterPro"/>
</dbReference>
<evidence type="ECO:0000256" key="1">
    <source>
        <dbReference type="ARBA" id="ARBA00004167"/>
    </source>
</evidence>
<name>A0A553PR58_9TELE</name>